<keyword evidence="1" id="KW-0012">Acyltransferase</keyword>
<dbReference type="InterPro" id="IPR001451">
    <property type="entry name" value="Hexapep"/>
</dbReference>
<keyword evidence="1" id="KW-0808">Transferase</keyword>
<dbReference type="GO" id="GO:0047200">
    <property type="term" value="F:tetrahydrodipicolinate N-acetyltransferase activity"/>
    <property type="evidence" value="ECO:0007669"/>
    <property type="project" value="UniProtKB-EC"/>
</dbReference>
<evidence type="ECO:0000313" key="1">
    <source>
        <dbReference type="EMBL" id="GFK94840.1"/>
    </source>
</evidence>
<dbReference type="EMBL" id="BLTE01000012">
    <property type="protein sequence ID" value="GFK94840.1"/>
    <property type="molecule type" value="Genomic_DNA"/>
</dbReference>
<name>A0A6V8LV57_9BACT</name>
<sequence>MNAVRTITVLRSADLALTRAGLEALAGRFPGARITLLAQPGVFEHCRETLSRLCSVTPYPFRDFNLAVPATALAELPRADLAVALYKNQGQGYQEVDAFLLARVPAAAHAGLTGAMEFRPFPAGRVARLRALWEGWRRLHGSSLTAALRSCSFSRAHGGGRSAVVFCGDSRIVVDPGGRVELAPHALVRVGYMPPEWEHVRDPGRAVVRVQAGGTLSFGGSVNLFAGVRVNVFPGARVHIGEGSYVAFNSRVFAETEVHIGANCAISWDVEIFDTNFHRTTMDPNEAVGAGVHVDDQCWIGAGARILRGVRLGRGVVVGAQSVVKGSFPDGAVAAGNPAVQKSIKQPGVRI</sequence>
<dbReference type="EC" id="2.3.1.89" evidence="1"/>
<keyword evidence="2" id="KW-1185">Reference proteome</keyword>
<accession>A0A6V8LV57</accession>
<dbReference type="RefSeq" id="WP_235956958.1">
    <property type="nucleotide sequence ID" value="NZ_BLTE01000012.1"/>
</dbReference>
<dbReference type="InterPro" id="IPR011004">
    <property type="entry name" value="Trimer_LpxA-like_sf"/>
</dbReference>
<comment type="caution">
    <text evidence="1">The sequence shown here is derived from an EMBL/GenBank/DDBJ whole genome shotgun (WGS) entry which is preliminary data.</text>
</comment>
<dbReference type="Gene3D" id="2.160.10.10">
    <property type="entry name" value="Hexapeptide repeat proteins"/>
    <property type="match status" value="1"/>
</dbReference>
<reference evidence="1 2" key="1">
    <citation type="submission" date="2020-04" db="EMBL/GenBank/DDBJ databases">
        <authorList>
            <consortium name="Desulfovibrio sp. FSS-1 genome sequencing consortium"/>
            <person name="Shimoshige H."/>
            <person name="Kobayashi H."/>
            <person name="Maekawa T."/>
        </authorList>
    </citation>
    <scope>NUCLEOTIDE SEQUENCE [LARGE SCALE GENOMIC DNA]</scope>
    <source>
        <strain evidence="1 2">SIID29052-01</strain>
    </source>
</reference>
<reference evidence="1 2" key="2">
    <citation type="submission" date="2020-05" db="EMBL/GenBank/DDBJ databases">
        <title>Draft genome sequence of Desulfovibrio sp. strainFSS-1.</title>
        <authorList>
            <person name="Shimoshige H."/>
            <person name="Kobayashi H."/>
            <person name="Maekawa T."/>
        </authorList>
    </citation>
    <scope>NUCLEOTIDE SEQUENCE [LARGE SCALE GENOMIC DNA]</scope>
    <source>
        <strain evidence="1 2">SIID29052-01</strain>
    </source>
</reference>
<dbReference type="CDD" id="cd04647">
    <property type="entry name" value="LbH_MAT_like"/>
    <property type="match status" value="1"/>
</dbReference>
<dbReference type="InterPro" id="IPR051159">
    <property type="entry name" value="Hexapeptide_acetyltransf"/>
</dbReference>
<organism evidence="1 2">
    <name type="scientific">Fundidesulfovibrio magnetotacticus</name>
    <dbReference type="NCBI Taxonomy" id="2730080"/>
    <lineage>
        <taxon>Bacteria</taxon>
        <taxon>Pseudomonadati</taxon>
        <taxon>Thermodesulfobacteriota</taxon>
        <taxon>Desulfovibrionia</taxon>
        <taxon>Desulfovibrionales</taxon>
        <taxon>Desulfovibrionaceae</taxon>
        <taxon>Fundidesulfovibrio</taxon>
    </lineage>
</organism>
<evidence type="ECO:0000313" key="2">
    <source>
        <dbReference type="Proteomes" id="UP000494245"/>
    </source>
</evidence>
<dbReference type="Proteomes" id="UP000494245">
    <property type="component" value="Unassembled WGS sequence"/>
</dbReference>
<dbReference type="AlphaFoldDB" id="A0A6V8LV57"/>
<dbReference type="PANTHER" id="PTHR23416">
    <property type="entry name" value="SIALIC ACID SYNTHASE-RELATED"/>
    <property type="match status" value="1"/>
</dbReference>
<dbReference type="SUPFAM" id="SSF51161">
    <property type="entry name" value="Trimeric LpxA-like enzymes"/>
    <property type="match status" value="1"/>
</dbReference>
<protein>
    <submittedName>
        <fullName evidence="1">2,3,4,5-tetrahydropyridine-2,6-dicarboxylate N-acetyltransferase</fullName>
        <ecNumber evidence="1">2.3.1.89</ecNumber>
    </submittedName>
</protein>
<proteinExistence type="predicted"/>
<gene>
    <name evidence="1" type="primary">dapH</name>
    <name evidence="1" type="ORF">NNJEOMEG_02688</name>
</gene>
<dbReference type="Pfam" id="PF00132">
    <property type="entry name" value="Hexapep"/>
    <property type="match status" value="1"/>
</dbReference>